<proteinExistence type="predicted"/>
<dbReference type="Pfam" id="PF05066">
    <property type="entry name" value="HARE-HTH"/>
    <property type="match status" value="1"/>
</dbReference>
<comment type="caution">
    <text evidence="3">The sequence shown here is derived from an EMBL/GenBank/DDBJ whole genome shotgun (WGS) entry which is preliminary data.</text>
</comment>
<dbReference type="Pfam" id="PF04545">
    <property type="entry name" value="Sigma70_r4"/>
    <property type="match status" value="1"/>
</dbReference>
<name>A0A2M7DEX9_9BACT</name>
<dbReference type="InterPro" id="IPR000943">
    <property type="entry name" value="RNA_pol_sigma70"/>
</dbReference>
<dbReference type="PROSITE" id="PS51913">
    <property type="entry name" value="HTH_HARE"/>
    <property type="match status" value="1"/>
</dbReference>
<dbReference type="CDD" id="cd06171">
    <property type="entry name" value="Sigma70_r4"/>
    <property type="match status" value="1"/>
</dbReference>
<evidence type="ECO:0000313" key="3">
    <source>
        <dbReference type="EMBL" id="PIV47430.1"/>
    </source>
</evidence>
<protein>
    <recommendedName>
        <fullName evidence="2">HTH HARE-type domain-containing protein</fullName>
    </recommendedName>
</protein>
<dbReference type="InterPro" id="IPR036388">
    <property type="entry name" value="WH-like_DNA-bd_sf"/>
</dbReference>
<dbReference type="InterPro" id="IPR007630">
    <property type="entry name" value="RNA_pol_sigma70_r4"/>
</dbReference>
<dbReference type="PANTHER" id="PTHR30603">
    <property type="entry name" value="RNA POLYMERASE SIGMA FACTOR RPO"/>
    <property type="match status" value="1"/>
</dbReference>
<dbReference type="Gene3D" id="1.10.10.10">
    <property type="entry name" value="Winged helix-like DNA-binding domain superfamily/Winged helix DNA-binding domain"/>
    <property type="match status" value="1"/>
</dbReference>
<evidence type="ECO:0000259" key="2">
    <source>
        <dbReference type="PROSITE" id="PS51913"/>
    </source>
</evidence>
<organism evidence="3 4">
    <name type="scientific">bacterium (Candidatus Gribaldobacteria) CG02_land_8_20_14_3_00_41_15</name>
    <dbReference type="NCBI Taxonomy" id="2014270"/>
    <lineage>
        <taxon>Bacteria</taxon>
        <taxon>Candidatus Gribaldobacteria</taxon>
    </lineage>
</organism>
<dbReference type="AlphaFoldDB" id="A0A2M7DEX9"/>
<evidence type="ECO:0000256" key="1">
    <source>
        <dbReference type="ARBA" id="ARBA00023163"/>
    </source>
</evidence>
<gene>
    <name evidence="3" type="ORF">COS21_00035</name>
</gene>
<dbReference type="InterPro" id="IPR013324">
    <property type="entry name" value="RNA_pol_sigma_r3/r4-like"/>
</dbReference>
<dbReference type="InterPro" id="IPR038087">
    <property type="entry name" value="RNAP_delta_N_dom_sf"/>
</dbReference>
<dbReference type="GO" id="GO:0003700">
    <property type="term" value="F:DNA-binding transcription factor activity"/>
    <property type="evidence" value="ECO:0007669"/>
    <property type="project" value="InterPro"/>
</dbReference>
<dbReference type="GO" id="GO:0006352">
    <property type="term" value="P:DNA-templated transcription initiation"/>
    <property type="evidence" value="ECO:0007669"/>
    <property type="project" value="InterPro"/>
</dbReference>
<dbReference type="PROSITE" id="PS00716">
    <property type="entry name" value="SIGMA70_2"/>
    <property type="match status" value="1"/>
</dbReference>
<sequence>MNFNYKKVCQEVLSSLPLKSRVIIEKRFALGLAKRNQTLQEIGDFMGITRERVRQIESDGLNKLRHSSAPASLKAVFTYFERFLEEQSGLKRETVLLAKLSNETDRPIVSFLLRLSPKLYRIEQNSKFYAVWFQEKDVYNHATNLLNDLLKKITQQKVPLAREMIYCFFNKENKVFIDNIIEASRAIEISPLDQIGLAIWPEIKPKGARDTAYLMLKKTGQPLHFRDIARQANNLPNYFLPKKKTLPQTVHNELIRNPQFILVGRGVYGLKEWGYQTGTVREVIKAILVKSKEPLTRPDILQQVLRQRMVQPNTIFLNLNNKKHFQKDDQGRYSLKEI</sequence>
<dbReference type="Proteomes" id="UP000229030">
    <property type="component" value="Unassembled WGS sequence"/>
</dbReference>
<feature type="domain" description="HTH HARE-type" evidence="2">
    <location>
        <begin position="206"/>
        <end position="273"/>
    </location>
</feature>
<dbReference type="PRINTS" id="PR00046">
    <property type="entry name" value="SIGMA70FCT"/>
</dbReference>
<reference evidence="4" key="1">
    <citation type="submission" date="2017-09" db="EMBL/GenBank/DDBJ databases">
        <title>Depth-based differentiation of microbial function through sediment-hosted aquifers and enrichment of novel symbionts in the deep terrestrial subsurface.</title>
        <authorList>
            <person name="Probst A.J."/>
            <person name="Ladd B."/>
            <person name="Jarett J.K."/>
            <person name="Geller-Mcgrath D.E."/>
            <person name="Sieber C.M.K."/>
            <person name="Emerson J.B."/>
            <person name="Anantharaman K."/>
            <person name="Thomas B.C."/>
            <person name="Malmstrom R."/>
            <person name="Stieglmeier M."/>
            <person name="Klingl A."/>
            <person name="Woyke T."/>
            <person name="Ryan C.M."/>
            <person name="Banfield J.F."/>
        </authorList>
    </citation>
    <scope>NUCLEOTIDE SEQUENCE [LARGE SCALE GENOMIC DNA]</scope>
</reference>
<dbReference type="InterPro" id="IPR007759">
    <property type="entry name" value="Asxl_HARE-HTH"/>
</dbReference>
<dbReference type="Gene3D" id="1.10.10.1250">
    <property type="entry name" value="RNA polymerase, subunit delta, N-terminal domain"/>
    <property type="match status" value="1"/>
</dbReference>
<evidence type="ECO:0000313" key="4">
    <source>
        <dbReference type="Proteomes" id="UP000229030"/>
    </source>
</evidence>
<keyword evidence="1" id="KW-0804">Transcription</keyword>
<dbReference type="EMBL" id="PETV01000001">
    <property type="protein sequence ID" value="PIV47430.1"/>
    <property type="molecule type" value="Genomic_DNA"/>
</dbReference>
<dbReference type="PANTHER" id="PTHR30603:SF47">
    <property type="entry name" value="RNA POLYMERASE SIGMA FACTOR SIGD, CHLOROPLASTIC"/>
    <property type="match status" value="1"/>
</dbReference>
<dbReference type="SUPFAM" id="SSF88659">
    <property type="entry name" value="Sigma3 and sigma4 domains of RNA polymerase sigma factors"/>
    <property type="match status" value="1"/>
</dbReference>
<accession>A0A2M7DEX9</accession>
<dbReference type="InterPro" id="IPR050239">
    <property type="entry name" value="Sigma-70_RNA_pol_init_factors"/>
</dbReference>